<feature type="transmembrane region" description="Helical" evidence="1">
    <location>
        <begin position="192"/>
        <end position="211"/>
    </location>
</feature>
<sequence length="215" mass="22164">MTNPTFLGTTLALSLLAGTAQSAVFTYDTAAAFATATAGMTLSTEDFEDDTPGSYYGDGNSVDVGGFSLSSDHPNDAPRNTIDAQPLQFPEFNVNGSTVANILYGLGTSLTLTFDSPIFAFGAMFADLNNGVVRTEIDVAGATLTPAVAGIGEVRFFGFVSDAAFSTITFRGVENDGYGMDDVVYGGSAPAIPLPAGLPLLLTGLFGLGALRRRG</sequence>
<evidence type="ECO:0000256" key="2">
    <source>
        <dbReference type="SAM" id="SignalP"/>
    </source>
</evidence>
<keyword evidence="1" id="KW-0472">Membrane</keyword>
<dbReference type="Proteomes" id="UP000612855">
    <property type="component" value="Unassembled WGS sequence"/>
</dbReference>
<organism evidence="3 4">
    <name type="scientific">Primorskyibacter flagellatus</name>
    <dbReference type="NCBI Taxonomy" id="1387277"/>
    <lineage>
        <taxon>Bacteria</taxon>
        <taxon>Pseudomonadati</taxon>
        <taxon>Pseudomonadota</taxon>
        <taxon>Alphaproteobacteria</taxon>
        <taxon>Rhodobacterales</taxon>
        <taxon>Roseobacteraceae</taxon>
        <taxon>Primorskyibacter</taxon>
    </lineage>
</organism>
<keyword evidence="4" id="KW-1185">Reference proteome</keyword>
<protein>
    <recommendedName>
        <fullName evidence="5">VPLPA-CTERM protein sorting domain-containing protein</fullName>
    </recommendedName>
</protein>
<evidence type="ECO:0008006" key="5">
    <source>
        <dbReference type="Google" id="ProtNLM"/>
    </source>
</evidence>
<dbReference type="NCBIfam" id="TIGR03370">
    <property type="entry name" value="VPLPA-CTERM"/>
    <property type="match status" value="1"/>
</dbReference>
<comment type="caution">
    <text evidence="3">The sequence shown here is derived from an EMBL/GenBank/DDBJ whole genome shotgun (WGS) entry which is preliminary data.</text>
</comment>
<dbReference type="AlphaFoldDB" id="A0A917EDL9"/>
<keyword evidence="1" id="KW-1133">Transmembrane helix</keyword>
<proteinExistence type="predicted"/>
<accession>A0A917EDL9</accession>
<gene>
    <name evidence="3" type="ORF">GCM10011360_07990</name>
</gene>
<feature type="chain" id="PRO_5037318174" description="VPLPA-CTERM protein sorting domain-containing protein" evidence="2">
    <location>
        <begin position="23"/>
        <end position="215"/>
    </location>
</feature>
<reference evidence="4" key="1">
    <citation type="journal article" date="2019" name="Int. J. Syst. Evol. Microbiol.">
        <title>The Global Catalogue of Microorganisms (GCM) 10K type strain sequencing project: providing services to taxonomists for standard genome sequencing and annotation.</title>
        <authorList>
            <consortium name="The Broad Institute Genomics Platform"/>
            <consortium name="The Broad Institute Genome Sequencing Center for Infectious Disease"/>
            <person name="Wu L."/>
            <person name="Ma J."/>
        </authorList>
    </citation>
    <scope>NUCLEOTIDE SEQUENCE [LARGE SCALE GENOMIC DNA]</scope>
    <source>
        <strain evidence="4">CGMCC 1.12664</strain>
    </source>
</reference>
<evidence type="ECO:0000256" key="1">
    <source>
        <dbReference type="SAM" id="Phobius"/>
    </source>
</evidence>
<dbReference type="InterPro" id="IPR022472">
    <property type="entry name" value="VPLPA-CTERM"/>
</dbReference>
<name>A0A917EDL9_9RHOB</name>
<dbReference type="RefSeq" id="WP_188476377.1">
    <property type="nucleotide sequence ID" value="NZ_BMFJ01000001.1"/>
</dbReference>
<dbReference type="EMBL" id="BMFJ01000001">
    <property type="protein sequence ID" value="GGE21880.1"/>
    <property type="molecule type" value="Genomic_DNA"/>
</dbReference>
<keyword evidence="2" id="KW-0732">Signal</keyword>
<keyword evidence="1" id="KW-0812">Transmembrane</keyword>
<feature type="signal peptide" evidence="2">
    <location>
        <begin position="1"/>
        <end position="22"/>
    </location>
</feature>
<evidence type="ECO:0000313" key="4">
    <source>
        <dbReference type="Proteomes" id="UP000612855"/>
    </source>
</evidence>
<evidence type="ECO:0000313" key="3">
    <source>
        <dbReference type="EMBL" id="GGE21880.1"/>
    </source>
</evidence>